<dbReference type="PIRSF" id="PIRSF038994">
    <property type="entry name" value="NagA"/>
    <property type="match status" value="1"/>
</dbReference>
<dbReference type="SUPFAM" id="SSF51338">
    <property type="entry name" value="Composite domain of metallo-dependent hydrolases"/>
    <property type="match status" value="1"/>
</dbReference>
<feature type="binding site" evidence="8">
    <location>
        <position position="217"/>
    </location>
    <ligand>
        <name>Zn(2+)</name>
        <dbReference type="ChEBI" id="CHEBI:29105"/>
    </ligand>
</feature>
<feature type="active site" description="Proton donor/acceptor" evidence="6">
    <location>
        <position position="274"/>
    </location>
</feature>
<comment type="cofactor">
    <cofactor evidence="8">
        <name>a divalent metal cation</name>
        <dbReference type="ChEBI" id="CHEBI:60240"/>
    </cofactor>
    <text evidence="8">Binds 1 divalent metal cation per subunit.</text>
</comment>
<dbReference type="SUPFAM" id="SSF51556">
    <property type="entry name" value="Metallo-dependent hydrolases"/>
    <property type="match status" value="1"/>
</dbReference>
<keyword evidence="4 5" id="KW-0119">Carbohydrate metabolism</keyword>
<dbReference type="PANTHER" id="PTHR11113:SF14">
    <property type="entry name" value="N-ACETYLGLUCOSAMINE-6-PHOSPHATE DEACETYLASE"/>
    <property type="match status" value="1"/>
</dbReference>
<feature type="binding site" evidence="7">
    <location>
        <position position="252"/>
    </location>
    <ligand>
        <name>substrate</name>
    </ligand>
</feature>
<dbReference type="EMBL" id="QFOI01000300">
    <property type="protein sequence ID" value="PZP44744.1"/>
    <property type="molecule type" value="Genomic_DNA"/>
</dbReference>
<feature type="domain" description="Amidohydrolase-related" evidence="9">
    <location>
        <begin position="53"/>
        <end position="361"/>
    </location>
</feature>
<evidence type="ECO:0000256" key="5">
    <source>
        <dbReference type="PIRNR" id="PIRNR038994"/>
    </source>
</evidence>
<organism evidence="10 11">
    <name type="scientific">Pseudopedobacter saltans</name>
    <dbReference type="NCBI Taxonomy" id="151895"/>
    <lineage>
        <taxon>Bacteria</taxon>
        <taxon>Pseudomonadati</taxon>
        <taxon>Bacteroidota</taxon>
        <taxon>Sphingobacteriia</taxon>
        <taxon>Sphingobacteriales</taxon>
        <taxon>Sphingobacteriaceae</taxon>
        <taxon>Pseudopedobacter</taxon>
    </lineage>
</organism>
<dbReference type="Proteomes" id="UP000249645">
    <property type="component" value="Unassembled WGS sequence"/>
</dbReference>
<name>A0A2W5ES44_9SPHI</name>
<dbReference type="InterPro" id="IPR032466">
    <property type="entry name" value="Metal_Hydrolase"/>
</dbReference>
<evidence type="ECO:0000256" key="1">
    <source>
        <dbReference type="ARBA" id="ARBA00010716"/>
    </source>
</evidence>
<dbReference type="GO" id="GO:0046872">
    <property type="term" value="F:metal ion binding"/>
    <property type="evidence" value="ECO:0007669"/>
    <property type="project" value="UniProtKB-KW"/>
</dbReference>
<keyword evidence="3 5" id="KW-0378">Hydrolase</keyword>
<sequence length="374" mass="41501">MSRQLYAASKIFTGEQLLKDHAIEVENNIIINVQPVDHYPDFPMDNFYTDALIVPAFIDIQLYGAFGRLLSVFPDKETVSAIYEYSKNGGAAYCIPTVATNSYPVFFRCIDVIRDYWNSGGKGVMGLHIEGPWISEAKKGAHISKYIFSPTIQQVNELLDYGKDVVKIITLAPEVVDPEVIQYIQMQGIVISAGHSNANYKKATQVFNDCNIPTATHLYNAMSPLLHREPGIVGAIFDDEKIMASIVPDGHHVDFAAIRIAKKIMKNRLFAITDAVTETNIGDYPHHLDNDKYIANGILSGSALTMEKCLQNLVREVGIDLEEALRMCSFYPAQAIGKSTILGKIAVGYKAKLTLLNNNIEVVTVLDEESDKYS</sequence>
<evidence type="ECO:0000313" key="11">
    <source>
        <dbReference type="Proteomes" id="UP000249645"/>
    </source>
</evidence>
<feature type="binding site" evidence="7">
    <location>
        <begin position="220"/>
        <end position="221"/>
    </location>
    <ligand>
        <name>substrate</name>
    </ligand>
</feature>
<feature type="binding site" evidence="7">
    <location>
        <position position="141"/>
    </location>
    <ligand>
        <name>substrate</name>
    </ligand>
</feature>
<dbReference type="InterPro" id="IPR003764">
    <property type="entry name" value="GlcNAc_6-P_deAcase"/>
</dbReference>
<dbReference type="NCBIfam" id="TIGR00221">
    <property type="entry name" value="nagA"/>
    <property type="match status" value="1"/>
</dbReference>
<keyword evidence="2 8" id="KW-0479">Metal-binding</keyword>
<evidence type="ECO:0000259" key="9">
    <source>
        <dbReference type="Pfam" id="PF01979"/>
    </source>
</evidence>
<accession>A0A2W5ES44</accession>
<dbReference type="GO" id="GO:0006046">
    <property type="term" value="P:N-acetylglucosamine catabolic process"/>
    <property type="evidence" value="ECO:0007669"/>
    <property type="project" value="TreeGrafter"/>
</dbReference>
<evidence type="ECO:0000313" key="10">
    <source>
        <dbReference type="EMBL" id="PZP44744.1"/>
    </source>
</evidence>
<evidence type="ECO:0000256" key="7">
    <source>
        <dbReference type="PIRSR" id="PIRSR038994-2"/>
    </source>
</evidence>
<dbReference type="AlphaFoldDB" id="A0A2W5ES44"/>
<gene>
    <name evidence="10" type="primary">nagA</name>
    <name evidence="10" type="ORF">DI598_14125</name>
</gene>
<feature type="binding site" evidence="8">
    <location>
        <position position="130"/>
    </location>
    <ligand>
        <name>Zn(2+)</name>
        <dbReference type="ChEBI" id="CHEBI:29105"/>
    </ligand>
</feature>
<dbReference type="GO" id="GO:0008448">
    <property type="term" value="F:N-acetylglucosamine-6-phosphate deacetylase activity"/>
    <property type="evidence" value="ECO:0007669"/>
    <property type="project" value="InterPro"/>
</dbReference>
<dbReference type="Gene3D" id="3.20.20.140">
    <property type="entry name" value="Metal-dependent hydrolases"/>
    <property type="match status" value="1"/>
</dbReference>
<evidence type="ECO:0000256" key="4">
    <source>
        <dbReference type="ARBA" id="ARBA00023277"/>
    </source>
</evidence>
<feature type="binding site" evidence="8">
    <location>
        <position position="195"/>
    </location>
    <ligand>
        <name>Zn(2+)</name>
        <dbReference type="ChEBI" id="CHEBI:29105"/>
    </ligand>
</feature>
<evidence type="ECO:0000256" key="8">
    <source>
        <dbReference type="PIRSR" id="PIRSR038994-3"/>
    </source>
</evidence>
<protein>
    <submittedName>
        <fullName evidence="10">N-acetylglucosamine-6-phosphate deacetylase</fullName>
    </submittedName>
</protein>
<comment type="caution">
    <text evidence="10">The sequence shown here is derived from an EMBL/GenBank/DDBJ whole genome shotgun (WGS) entry which is preliminary data.</text>
</comment>
<dbReference type="Pfam" id="PF01979">
    <property type="entry name" value="Amidohydro_1"/>
    <property type="match status" value="1"/>
</dbReference>
<dbReference type="PANTHER" id="PTHR11113">
    <property type="entry name" value="N-ACETYLGLUCOSAMINE-6-PHOSPHATE DEACETYLASE"/>
    <property type="match status" value="1"/>
</dbReference>
<dbReference type="Gene3D" id="2.30.40.10">
    <property type="entry name" value="Urease, subunit C, domain 1"/>
    <property type="match status" value="1"/>
</dbReference>
<evidence type="ECO:0000256" key="2">
    <source>
        <dbReference type="ARBA" id="ARBA00022723"/>
    </source>
</evidence>
<comment type="similarity">
    <text evidence="1 5">Belongs to the metallo-dependent hydrolases superfamily. NagA family.</text>
</comment>
<reference evidence="10 11" key="1">
    <citation type="submission" date="2017-11" db="EMBL/GenBank/DDBJ databases">
        <title>Infants hospitalized years apart are colonized by the same room-sourced microbial strains.</title>
        <authorList>
            <person name="Brooks B."/>
            <person name="Olm M.R."/>
            <person name="Firek B.A."/>
            <person name="Baker R."/>
            <person name="Thomas B.C."/>
            <person name="Morowitz M.J."/>
            <person name="Banfield J.F."/>
        </authorList>
    </citation>
    <scope>NUCLEOTIDE SEQUENCE [LARGE SCALE GENOMIC DNA]</scope>
    <source>
        <strain evidence="10">S2_009_000_R2_76</strain>
    </source>
</reference>
<feature type="binding site" evidence="7">
    <location>
        <position position="228"/>
    </location>
    <ligand>
        <name>substrate</name>
    </ligand>
</feature>
<feature type="binding site" evidence="7">
    <location>
        <begin position="299"/>
        <end position="301"/>
    </location>
    <ligand>
        <name>substrate</name>
    </ligand>
</feature>
<evidence type="ECO:0000256" key="3">
    <source>
        <dbReference type="ARBA" id="ARBA00022801"/>
    </source>
</evidence>
<proteinExistence type="inferred from homology"/>
<dbReference type="InterPro" id="IPR006680">
    <property type="entry name" value="Amidohydro-rel"/>
</dbReference>
<evidence type="ECO:0000256" key="6">
    <source>
        <dbReference type="PIRSR" id="PIRSR038994-1"/>
    </source>
</evidence>
<dbReference type="InterPro" id="IPR011059">
    <property type="entry name" value="Metal-dep_hydrolase_composite"/>
</dbReference>